<sequence>MTDMALGADTLRPTAHYTAEKTWLNDPNGLLHYRGVYHLFFQNNPNGRTWGDMSWGHATSTDLVTWEHQPTAISYTDDEFVFSGSAVVDVRNTAGFAQPGETALVAIYTSAATPDSGAQTQSQALAYSVDEGNTWVRYEGNPVLDIGSTEFRDPKVFWYGGEDDGHWVMVIVEATNHRVIVYTSNDLRAWTRASHFGPAHAVGGVWECPDLFPLRVEGTDETKWVLIVSLNPGGIAGGSGTQFFIGDFDGETFTAENLTDSAELEDYDWLDYGHDYYAAVSFNNAPDGRRLMIGWASNWLYARDTPVYPWRSAMSLVREVTLERRPDGAYAIAQRPILPESGIEVHRFTAPKGERAVATVSNSDGERVTITAGDGALVVDRSQAGENDFHPDYRPAAAAPLPEGDVDVTIVVDGPIIEVFADGGRVVMTEQVFPARALDRFEVS</sequence>
<dbReference type="SUPFAM" id="SSF49899">
    <property type="entry name" value="Concanavalin A-like lectins/glucanases"/>
    <property type="match status" value="1"/>
</dbReference>
<dbReference type="SMART" id="SM00640">
    <property type="entry name" value="Glyco_32"/>
    <property type="match status" value="1"/>
</dbReference>
<keyword evidence="2 4" id="KW-0378">Hydrolase</keyword>
<evidence type="ECO:0000256" key="3">
    <source>
        <dbReference type="ARBA" id="ARBA00023295"/>
    </source>
</evidence>
<dbReference type="InterPro" id="IPR013148">
    <property type="entry name" value="Glyco_hydro_32_N"/>
</dbReference>
<gene>
    <name evidence="7" type="ORF">GCM10010910_21470</name>
</gene>
<evidence type="ECO:0000313" key="8">
    <source>
        <dbReference type="Proteomes" id="UP000638043"/>
    </source>
</evidence>
<protein>
    <submittedName>
        <fullName evidence="7">Beta-fructosidase levanase/invertase</fullName>
    </submittedName>
</protein>
<evidence type="ECO:0000256" key="4">
    <source>
        <dbReference type="RuleBase" id="RU362110"/>
    </source>
</evidence>
<evidence type="ECO:0000256" key="1">
    <source>
        <dbReference type="ARBA" id="ARBA00009902"/>
    </source>
</evidence>
<evidence type="ECO:0000256" key="2">
    <source>
        <dbReference type="ARBA" id="ARBA00022801"/>
    </source>
</evidence>
<dbReference type="SUPFAM" id="SSF75005">
    <property type="entry name" value="Arabinanase/levansucrase/invertase"/>
    <property type="match status" value="1"/>
</dbReference>
<reference evidence="8" key="1">
    <citation type="journal article" date="2019" name="Int. J. Syst. Evol. Microbiol.">
        <title>The Global Catalogue of Microorganisms (GCM) 10K type strain sequencing project: providing services to taxonomists for standard genome sequencing and annotation.</title>
        <authorList>
            <consortium name="The Broad Institute Genomics Platform"/>
            <consortium name="The Broad Institute Genome Sequencing Center for Infectious Disease"/>
            <person name="Wu L."/>
            <person name="Ma J."/>
        </authorList>
    </citation>
    <scope>NUCLEOTIDE SEQUENCE [LARGE SCALE GENOMIC DNA]</scope>
    <source>
        <strain evidence="8">CGMCC 4.7181</strain>
    </source>
</reference>
<dbReference type="Pfam" id="PF08244">
    <property type="entry name" value="Glyco_hydro_32C"/>
    <property type="match status" value="1"/>
</dbReference>
<dbReference type="Pfam" id="PF00251">
    <property type="entry name" value="Glyco_hydro_32N"/>
    <property type="match status" value="1"/>
</dbReference>
<comment type="caution">
    <text evidence="7">The sequence shown here is derived from an EMBL/GenBank/DDBJ whole genome shotgun (WGS) entry which is preliminary data.</text>
</comment>
<dbReference type="EMBL" id="BMMQ01000006">
    <property type="protein sequence ID" value="GGO65088.1"/>
    <property type="molecule type" value="Genomic_DNA"/>
</dbReference>
<organism evidence="7 8">
    <name type="scientific">Microbacterium nanhaiense</name>
    <dbReference type="NCBI Taxonomy" id="1301026"/>
    <lineage>
        <taxon>Bacteria</taxon>
        <taxon>Bacillati</taxon>
        <taxon>Actinomycetota</taxon>
        <taxon>Actinomycetes</taxon>
        <taxon>Micrococcales</taxon>
        <taxon>Microbacteriaceae</taxon>
        <taxon>Microbacterium</taxon>
    </lineage>
</organism>
<evidence type="ECO:0000313" key="7">
    <source>
        <dbReference type="EMBL" id="GGO65088.1"/>
    </source>
</evidence>
<dbReference type="PANTHER" id="PTHR42800:SF1">
    <property type="entry name" value="EXOINULINASE INUD (AFU_ORTHOLOGUE AFUA_5G00480)"/>
    <property type="match status" value="1"/>
</dbReference>
<dbReference type="Gene3D" id="2.60.120.560">
    <property type="entry name" value="Exo-inulinase, domain 1"/>
    <property type="match status" value="1"/>
</dbReference>
<keyword evidence="3 4" id="KW-0326">Glycosidase</keyword>
<feature type="domain" description="Glycosyl hydrolase family 32 N-terminal" evidence="5">
    <location>
        <begin position="16"/>
        <end position="324"/>
    </location>
</feature>
<name>A0ABQ2N3B7_9MICO</name>
<evidence type="ECO:0000259" key="5">
    <source>
        <dbReference type="Pfam" id="PF00251"/>
    </source>
</evidence>
<comment type="similarity">
    <text evidence="1 4">Belongs to the glycosyl hydrolase 32 family.</text>
</comment>
<evidence type="ECO:0000259" key="6">
    <source>
        <dbReference type="Pfam" id="PF08244"/>
    </source>
</evidence>
<dbReference type="CDD" id="cd18622">
    <property type="entry name" value="GH32_Inu-like"/>
    <property type="match status" value="1"/>
</dbReference>
<accession>A0ABQ2N3B7</accession>
<dbReference type="InterPro" id="IPR001362">
    <property type="entry name" value="Glyco_hydro_32"/>
</dbReference>
<dbReference type="InterPro" id="IPR013189">
    <property type="entry name" value="Glyco_hydro_32_C"/>
</dbReference>
<dbReference type="PANTHER" id="PTHR42800">
    <property type="entry name" value="EXOINULINASE INUD (AFU_ORTHOLOGUE AFUA_5G00480)"/>
    <property type="match status" value="1"/>
</dbReference>
<keyword evidence="8" id="KW-1185">Reference proteome</keyword>
<dbReference type="InterPro" id="IPR023296">
    <property type="entry name" value="Glyco_hydro_beta-prop_sf"/>
</dbReference>
<dbReference type="Gene3D" id="2.115.10.20">
    <property type="entry name" value="Glycosyl hydrolase domain, family 43"/>
    <property type="match status" value="1"/>
</dbReference>
<feature type="domain" description="Glycosyl hydrolase family 32 C-terminal" evidence="6">
    <location>
        <begin position="362"/>
        <end position="441"/>
    </location>
</feature>
<dbReference type="Proteomes" id="UP000638043">
    <property type="component" value="Unassembled WGS sequence"/>
</dbReference>
<proteinExistence type="inferred from homology"/>
<dbReference type="InterPro" id="IPR013320">
    <property type="entry name" value="ConA-like_dom_sf"/>
</dbReference>